<dbReference type="Pfam" id="PF05188">
    <property type="entry name" value="MutS_II"/>
    <property type="match status" value="1"/>
</dbReference>
<evidence type="ECO:0000313" key="14">
    <source>
        <dbReference type="Proteomes" id="UP000317519"/>
    </source>
</evidence>
<dbReference type="Gene3D" id="3.40.1170.10">
    <property type="entry name" value="DNA repair protein MutS, domain I"/>
    <property type="match status" value="1"/>
</dbReference>
<dbReference type="InterPro" id="IPR007860">
    <property type="entry name" value="DNA_mmatch_repair_MutS_con_dom"/>
</dbReference>
<dbReference type="Proteomes" id="UP000317519">
    <property type="component" value="Unassembled WGS sequence"/>
</dbReference>
<organism evidence="13 14">
    <name type="scientific">Flavobacterium tiangeerense</name>
    <dbReference type="NCBI Taxonomy" id="459471"/>
    <lineage>
        <taxon>Bacteria</taxon>
        <taxon>Pseudomonadati</taxon>
        <taxon>Bacteroidota</taxon>
        <taxon>Flavobacteriia</taxon>
        <taxon>Flavobacteriales</taxon>
        <taxon>Flavobacteriaceae</taxon>
        <taxon>Flavobacterium</taxon>
    </lineage>
</organism>
<dbReference type="InterPro" id="IPR007861">
    <property type="entry name" value="DNA_mismatch_repair_MutS_clamp"/>
</dbReference>
<feature type="region of interest" description="Disordered" evidence="11">
    <location>
        <begin position="807"/>
        <end position="826"/>
    </location>
</feature>
<evidence type="ECO:0000256" key="2">
    <source>
        <dbReference type="ARBA" id="ARBA00021982"/>
    </source>
</evidence>
<dbReference type="Gene3D" id="3.30.420.110">
    <property type="entry name" value="MutS, connector domain"/>
    <property type="match status" value="1"/>
</dbReference>
<evidence type="ECO:0000256" key="4">
    <source>
        <dbReference type="ARBA" id="ARBA00022763"/>
    </source>
</evidence>
<dbReference type="InterPro" id="IPR036678">
    <property type="entry name" value="MutS_con_dom_sf"/>
</dbReference>
<dbReference type="InterPro" id="IPR007695">
    <property type="entry name" value="DNA_mismatch_repair_MutS-lik_N"/>
</dbReference>
<dbReference type="PANTHER" id="PTHR11361">
    <property type="entry name" value="DNA MISMATCH REPAIR PROTEIN MUTS FAMILY MEMBER"/>
    <property type="match status" value="1"/>
</dbReference>
<keyword evidence="5 9" id="KW-0067">ATP-binding</keyword>
<dbReference type="SMART" id="SM00534">
    <property type="entry name" value="MUTSac"/>
    <property type="match status" value="1"/>
</dbReference>
<keyword evidence="4 9" id="KW-0227">DNA damage</keyword>
<dbReference type="PIRSF" id="PIRSF037677">
    <property type="entry name" value="DNA_mis_repair_Msh6"/>
    <property type="match status" value="1"/>
</dbReference>
<evidence type="ECO:0000256" key="8">
    <source>
        <dbReference type="ARBA" id="ARBA00024647"/>
    </source>
</evidence>
<dbReference type="InterPro" id="IPR007696">
    <property type="entry name" value="DNA_mismatch_repair_MutS_core"/>
</dbReference>
<dbReference type="Pfam" id="PF00488">
    <property type="entry name" value="MutS_V"/>
    <property type="match status" value="1"/>
</dbReference>
<comment type="similarity">
    <text evidence="1 9 10">Belongs to the DNA mismatch repair MutS family.</text>
</comment>
<evidence type="ECO:0000256" key="11">
    <source>
        <dbReference type="SAM" id="MobiDB-lite"/>
    </source>
</evidence>
<feature type="domain" description="DNA mismatch repair proteins mutS family" evidence="12">
    <location>
        <begin position="694"/>
        <end position="710"/>
    </location>
</feature>
<evidence type="ECO:0000259" key="12">
    <source>
        <dbReference type="PROSITE" id="PS00486"/>
    </source>
</evidence>
<dbReference type="SUPFAM" id="SSF55271">
    <property type="entry name" value="DNA repair protein MutS, domain I"/>
    <property type="match status" value="1"/>
</dbReference>
<comment type="function">
    <text evidence="8 9">This protein is involved in the repair of mismatches in DNA. It is possible that it carries out the mismatch recognition step. This protein has a weak ATPase activity.</text>
</comment>
<evidence type="ECO:0000256" key="1">
    <source>
        <dbReference type="ARBA" id="ARBA00006271"/>
    </source>
</evidence>
<accession>A0ABY3FMH4</accession>
<dbReference type="Pfam" id="PF05190">
    <property type="entry name" value="MutS_IV"/>
    <property type="match status" value="1"/>
</dbReference>
<dbReference type="SUPFAM" id="SSF52540">
    <property type="entry name" value="P-loop containing nucleoside triphosphate hydrolases"/>
    <property type="match status" value="1"/>
</dbReference>
<sequence length="877" mass="98709">MASKDKIVKETPLMKQYNEIKRKYPDACLLFRVGDFYETFGEDAVRASKILGIVLTKRGAGSETETALAGFPHHSLNTYLPKLVKAGLRVAICDQLEDPKMTKTIVKRGVTELVTPGVSMNDEVLQSKTNNFLAAIYFANKIIGISFLDVSTGEFLTAQGNAEYIDKLLQNFSPSEVLIPKNKKGEFKEAFGEDFHNFYLEDWVFKEDYAFETLTKHFQTVSLKGFGIEDLNEGIIASGAILYYLSETQHNKVQHITSIQRIAEDAYVWMDRFTIRNLELYHSYNPNAVTLLDVIDKTLSPMGGRLLKRWLALPLKDSHKIKGRHQVVSYLKENQSVLKNIQNQIKQISDLERLISKIAAGKVSPREVIYLKESLDAIIPIKTLALQSQQEAVKVIGDSLHSCDLLREKIKSVLNQDAPVAIAKGNAIAPGVHAELDELRAISTSGKEFLEGIEKRESQATGISSLKISFNNVFGYYIEVRNMHKDKVPTEWIRKQTLVNAERYITEELKEYETKILGAEEKIHKIEVELFEQLVSWIATYIKPVQMNANLIAQLDCLCSFTQLAVENKYVCPELDDSFELDIKNGRHPVIEKQLPVGTPYIANDVFLDRETQQLIMITGPNMSGKSAILRQTALIVLLAQMGSFVPAESLRMGIVDKIFTRVGASDNISMGESTFMVEMNETASILNNISDRSLVLLDEIGRGTSTYDGISIAWAIAEFLHEHPSQPKTLFATHYHELNEMSESLTRIQNYNVAVKELKDNVLFIRKLVKGGSAHSFGIHVAKMAGMPQIVILKAQKLLKKLERNHSSDALNGTKTSKKGSILKGEPEEPMQMSFFNLDDPLLEEIKEEIISLDINTITPMEALMKLNEIKRMLSR</sequence>
<dbReference type="PANTHER" id="PTHR11361:SF34">
    <property type="entry name" value="DNA MISMATCH REPAIR PROTEIN MSH1, MITOCHONDRIAL"/>
    <property type="match status" value="1"/>
</dbReference>
<dbReference type="InterPro" id="IPR045076">
    <property type="entry name" value="MutS"/>
</dbReference>
<feature type="binding site" evidence="9">
    <location>
        <begin position="620"/>
        <end position="627"/>
    </location>
    <ligand>
        <name>ATP</name>
        <dbReference type="ChEBI" id="CHEBI:30616"/>
    </ligand>
</feature>
<evidence type="ECO:0000256" key="3">
    <source>
        <dbReference type="ARBA" id="ARBA00022741"/>
    </source>
</evidence>
<dbReference type="InterPro" id="IPR017261">
    <property type="entry name" value="DNA_mismatch_repair_MutS/MSH"/>
</dbReference>
<evidence type="ECO:0000256" key="10">
    <source>
        <dbReference type="RuleBase" id="RU003756"/>
    </source>
</evidence>
<dbReference type="InterPro" id="IPR016151">
    <property type="entry name" value="DNA_mismatch_repair_MutS_N"/>
</dbReference>
<name>A0ABY3FMH4_9FLAO</name>
<dbReference type="InterPro" id="IPR000432">
    <property type="entry name" value="DNA_mismatch_repair_MutS_C"/>
</dbReference>
<dbReference type="InterPro" id="IPR005748">
    <property type="entry name" value="DNA_mismatch_repair_MutS"/>
</dbReference>
<dbReference type="SMART" id="SM00533">
    <property type="entry name" value="MUTSd"/>
    <property type="match status" value="1"/>
</dbReference>
<dbReference type="RefSeq" id="WP_167496923.1">
    <property type="nucleotide sequence ID" value="NZ_VLKO01000002.1"/>
</dbReference>
<reference evidence="13 14" key="1">
    <citation type="journal article" date="2015" name="Stand. Genomic Sci.">
        <title>Genomic Encyclopedia of Bacterial and Archaeal Type Strains, Phase III: the genomes of soil and plant-associated and newly described type strains.</title>
        <authorList>
            <person name="Whitman W.B."/>
            <person name="Woyke T."/>
            <person name="Klenk H.P."/>
            <person name="Zhou Y."/>
            <person name="Lilburn T.G."/>
            <person name="Beck B.J."/>
            <person name="De Vos P."/>
            <person name="Vandamme P."/>
            <person name="Eisen J.A."/>
            <person name="Garrity G."/>
            <person name="Hugenholtz P."/>
            <person name="Kyrpides N.C."/>
        </authorList>
    </citation>
    <scope>NUCLEOTIDE SEQUENCE [LARGE SCALE GENOMIC DNA]</scope>
    <source>
        <strain evidence="13 14">CGMCC 1.6847</strain>
    </source>
</reference>
<dbReference type="PROSITE" id="PS00486">
    <property type="entry name" value="DNA_MISMATCH_REPAIR_2"/>
    <property type="match status" value="1"/>
</dbReference>
<keyword evidence="3 9" id="KW-0547">Nucleotide-binding</keyword>
<keyword evidence="14" id="KW-1185">Reference proteome</keyword>
<dbReference type="EMBL" id="VLKO01000002">
    <property type="protein sequence ID" value="TWI02254.1"/>
    <property type="molecule type" value="Genomic_DNA"/>
</dbReference>
<dbReference type="Gene3D" id="1.10.1420.10">
    <property type="match status" value="2"/>
</dbReference>
<evidence type="ECO:0000313" key="13">
    <source>
        <dbReference type="EMBL" id="TWI02254.1"/>
    </source>
</evidence>
<evidence type="ECO:0000256" key="5">
    <source>
        <dbReference type="ARBA" id="ARBA00022840"/>
    </source>
</evidence>
<protein>
    <recommendedName>
        <fullName evidence="2 9">DNA mismatch repair protein MutS</fullName>
    </recommendedName>
</protein>
<dbReference type="NCBIfam" id="TIGR01070">
    <property type="entry name" value="mutS1"/>
    <property type="match status" value="1"/>
</dbReference>
<dbReference type="InterPro" id="IPR036187">
    <property type="entry name" value="DNA_mismatch_repair_MutS_sf"/>
</dbReference>
<evidence type="ECO:0000256" key="7">
    <source>
        <dbReference type="ARBA" id="ARBA00023204"/>
    </source>
</evidence>
<keyword evidence="7 9" id="KW-0234">DNA repair</keyword>
<dbReference type="CDD" id="cd03284">
    <property type="entry name" value="ABC_MutS1"/>
    <property type="match status" value="1"/>
</dbReference>
<keyword evidence="6 9" id="KW-0238">DNA-binding</keyword>
<dbReference type="Pfam" id="PF05192">
    <property type="entry name" value="MutS_III"/>
    <property type="match status" value="1"/>
</dbReference>
<dbReference type="Pfam" id="PF01624">
    <property type="entry name" value="MutS_I"/>
    <property type="match status" value="1"/>
</dbReference>
<dbReference type="NCBIfam" id="NF003810">
    <property type="entry name" value="PRK05399.1"/>
    <property type="match status" value="1"/>
</dbReference>
<gene>
    <name evidence="9" type="primary">mutS</name>
    <name evidence="13" type="ORF">IQ05_00495</name>
</gene>
<comment type="caution">
    <text evidence="13">The sequence shown here is derived from an EMBL/GenBank/DDBJ whole genome shotgun (WGS) entry which is preliminary data.</text>
</comment>
<dbReference type="Gene3D" id="3.40.50.300">
    <property type="entry name" value="P-loop containing nucleotide triphosphate hydrolases"/>
    <property type="match status" value="1"/>
</dbReference>
<proteinExistence type="inferred from homology"/>
<dbReference type="HAMAP" id="MF_00096">
    <property type="entry name" value="MutS"/>
    <property type="match status" value="1"/>
</dbReference>
<dbReference type="SUPFAM" id="SSF48334">
    <property type="entry name" value="DNA repair protein MutS, domain III"/>
    <property type="match status" value="1"/>
</dbReference>
<evidence type="ECO:0000256" key="9">
    <source>
        <dbReference type="HAMAP-Rule" id="MF_00096"/>
    </source>
</evidence>
<evidence type="ECO:0000256" key="6">
    <source>
        <dbReference type="ARBA" id="ARBA00023125"/>
    </source>
</evidence>
<dbReference type="SUPFAM" id="SSF53150">
    <property type="entry name" value="DNA repair protein MutS, domain II"/>
    <property type="match status" value="1"/>
</dbReference>
<dbReference type="InterPro" id="IPR027417">
    <property type="entry name" value="P-loop_NTPase"/>
</dbReference>